<protein>
    <submittedName>
        <fullName evidence="2">Uncharacterized protein</fullName>
    </submittedName>
</protein>
<reference evidence="2" key="1">
    <citation type="submission" date="2022-11" db="UniProtKB">
        <authorList>
            <consortium name="WormBaseParasite"/>
        </authorList>
    </citation>
    <scope>IDENTIFICATION</scope>
</reference>
<dbReference type="Proteomes" id="UP000887579">
    <property type="component" value="Unplaced"/>
</dbReference>
<sequence length="100" mass="11554">MPCENVTFVYRECMDFLQLPEWLDDDDFGLGLEGPTIYPAFKQLRIFLESIIIIAVMAGYREAIIRFFKYLYRLFKKPKIISSNNSLLFASRGSQGTNAS</sequence>
<organism evidence="1 2">
    <name type="scientific">Panagrolaimus sp. ES5</name>
    <dbReference type="NCBI Taxonomy" id="591445"/>
    <lineage>
        <taxon>Eukaryota</taxon>
        <taxon>Metazoa</taxon>
        <taxon>Ecdysozoa</taxon>
        <taxon>Nematoda</taxon>
        <taxon>Chromadorea</taxon>
        <taxon>Rhabditida</taxon>
        <taxon>Tylenchina</taxon>
        <taxon>Panagrolaimomorpha</taxon>
        <taxon>Panagrolaimoidea</taxon>
        <taxon>Panagrolaimidae</taxon>
        <taxon>Panagrolaimus</taxon>
    </lineage>
</organism>
<evidence type="ECO:0000313" key="1">
    <source>
        <dbReference type="Proteomes" id="UP000887579"/>
    </source>
</evidence>
<dbReference type="WBParaSite" id="ES5_v2.g18506.t1">
    <property type="protein sequence ID" value="ES5_v2.g18506.t1"/>
    <property type="gene ID" value="ES5_v2.g18506"/>
</dbReference>
<accession>A0AC34FMI3</accession>
<evidence type="ECO:0000313" key="2">
    <source>
        <dbReference type="WBParaSite" id="ES5_v2.g18506.t1"/>
    </source>
</evidence>
<name>A0AC34FMI3_9BILA</name>
<proteinExistence type="predicted"/>